<evidence type="ECO:0000256" key="3">
    <source>
        <dbReference type="ARBA" id="ARBA00022448"/>
    </source>
</evidence>
<evidence type="ECO:0000256" key="5">
    <source>
        <dbReference type="ARBA" id="ARBA00022692"/>
    </source>
</evidence>
<keyword evidence="4" id="KW-1003">Cell membrane</keyword>
<feature type="transmembrane region" description="Helical" evidence="10">
    <location>
        <begin position="204"/>
        <end position="224"/>
    </location>
</feature>
<evidence type="ECO:0000256" key="8">
    <source>
        <dbReference type="RuleBase" id="RU003943"/>
    </source>
</evidence>
<keyword evidence="6 10" id="KW-1133">Transmembrane helix</keyword>
<dbReference type="PANTHER" id="PTHR30477:SF8">
    <property type="entry name" value="METAL TRANSPORT SYSTEM MEMBRANE PROTEIN CT_070-RELATED"/>
    <property type="match status" value="1"/>
</dbReference>
<proteinExistence type="inferred from homology"/>
<feature type="transmembrane region" description="Helical" evidence="10">
    <location>
        <begin position="6"/>
        <end position="28"/>
    </location>
</feature>
<name>A0A2A8CXH8_9BACT</name>
<keyword evidence="12" id="KW-1185">Reference proteome</keyword>
<dbReference type="OrthoDB" id="9788905at2"/>
<evidence type="ECO:0000256" key="2">
    <source>
        <dbReference type="ARBA" id="ARBA00008034"/>
    </source>
</evidence>
<dbReference type="PANTHER" id="PTHR30477">
    <property type="entry name" value="ABC-TRANSPORTER METAL-BINDING PROTEIN"/>
    <property type="match status" value="1"/>
</dbReference>
<protein>
    <submittedName>
        <fullName evidence="11">Zinc ABC transporter permease</fullName>
    </submittedName>
</protein>
<organism evidence="11 12">
    <name type="scientific">Longibacter salinarum</name>
    <dbReference type="NCBI Taxonomy" id="1850348"/>
    <lineage>
        <taxon>Bacteria</taxon>
        <taxon>Pseudomonadati</taxon>
        <taxon>Rhodothermota</taxon>
        <taxon>Rhodothermia</taxon>
        <taxon>Rhodothermales</taxon>
        <taxon>Salisaetaceae</taxon>
        <taxon>Longibacter</taxon>
    </lineage>
</organism>
<keyword evidence="5 8" id="KW-0812">Transmembrane</keyword>
<evidence type="ECO:0000313" key="12">
    <source>
        <dbReference type="Proteomes" id="UP000220102"/>
    </source>
</evidence>
<evidence type="ECO:0000256" key="1">
    <source>
        <dbReference type="ARBA" id="ARBA00004651"/>
    </source>
</evidence>
<keyword evidence="3 8" id="KW-0813">Transport</keyword>
<evidence type="ECO:0000313" key="11">
    <source>
        <dbReference type="EMBL" id="PEN13412.1"/>
    </source>
</evidence>
<dbReference type="InterPro" id="IPR001626">
    <property type="entry name" value="ABC_TroCD"/>
</dbReference>
<feature type="transmembrane region" description="Helical" evidence="10">
    <location>
        <begin position="175"/>
        <end position="198"/>
    </location>
</feature>
<feature type="region of interest" description="Disordered" evidence="9">
    <location>
        <begin position="369"/>
        <end position="395"/>
    </location>
</feature>
<reference evidence="11 12" key="1">
    <citation type="submission" date="2017-10" db="EMBL/GenBank/DDBJ databases">
        <title>Draft genome of Longibacter Salinarum.</title>
        <authorList>
            <person name="Goh K.M."/>
            <person name="Shamsir M.S."/>
            <person name="Lim S.W."/>
        </authorList>
    </citation>
    <scope>NUCLEOTIDE SEQUENCE [LARGE SCALE GENOMIC DNA]</scope>
    <source>
        <strain evidence="11 12">KCTC 52045</strain>
    </source>
</reference>
<dbReference type="CDD" id="cd06550">
    <property type="entry name" value="TM_ABC_iron-siderophores_like"/>
    <property type="match status" value="1"/>
</dbReference>
<evidence type="ECO:0000256" key="10">
    <source>
        <dbReference type="SAM" id="Phobius"/>
    </source>
</evidence>
<keyword evidence="7 10" id="KW-0472">Membrane</keyword>
<dbReference type="InterPro" id="IPR037294">
    <property type="entry name" value="ABC_BtuC-like"/>
</dbReference>
<comment type="subcellular location">
    <subcellularLocation>
        <location evidence="1 8">Cell membrane</location>
        <topology evidence="1 8">Multi-pass membrane protein</topology>
    </subcellularLocation>
</comment>
<dbReference type="RefSeq" id="WP_098075332.1">
    <property type="nucleotide sequence ID" value="NZ_PDEQ01000004.1"/>
</dbReference>
<feature type="transmembrane region" description="Helical" evidence="10">
    <location>
        <begin position="59"/>
        <end position="79"/>
    </location>
</feature>
<feature type="transmembrane region" description="Helical" evidence="10">
    <location>
        <begin position="35"/>
        <end position="53"/>
    </location>
</feature>
<sequence length="395" mass="42067">MTSAQFDIQLVAVMTAAACALPGSFLILRKMGMMTDAISHAILPGIVVGFFLTENLSSPFLVIAAAATGVLTVFLVEVIRDTKLVKEDAAIGLVFPALFSIGVVLISRFAGDVHLDADVVLLGELAFAPFDRMMLFGADVGPRGLYVSGGVFLLSAAFIGAFYKELKCSTFDPALAAALGLAPGLLHYGLMSVVSMTAVAAFDVVGSILVVAMFVGPPAAAYLLTDRLPVMLGGSVGIGAACAIAGYWVAHVLDVSIAGSMAGCIGVAFGLTFLFSPERGIVASWRRRRRQKWVFAAQMLLVHLFHHEDTPEEAIENRSRHLQEHFGWTADAAEKTVDYADERDWLTVEDERLRLTSSGRDEARRVLRRGTGGARAQAPVGSMAHASARRVAEPA</sequence>
<evidence type="ECO:0000256" key="6">
    <source>
        <dbReference type="ARBA" id="ARBA00022989"/>
    </source>
</evidence>
<feature type="transmembrane region" description="Helical" evidence="10">
    <location>
        <begin position="91"/>
        <end position="111"/>
    </location>
</feature>
<dbReference type="GO" id="GO:0010043">
    <property type="term" value="P:response to zinc ion"/>
    <property type="evidence" value="ECO:0007669"/>
    <property type="project" value="TreeGrafter"/>
</dbReference>
<feature type="transmembrane region" description="Helical" evidence="10">
    <location>
        <begin position="144"/>
        <end position="163"/>
    </location>
</feature>
<evidence type="ECO:0000256" key="7">
    <source>
        <dbReference type="ARBA" id="ARBA00023136"/>
    </source>
</evidence>
<dbReference type="GO" id="GO:0043190">
    <property type="term" value="C:ATP-binding cassette (ABC) transporter complex"/>
    <property type="evidence" value="ECO:0007669"/>
    <property type="project" value="InterPro"/>
</dbReference>
<dbReference type="Gene3D" id="1.10.3470.10">
    <property type="entry name" value="ABC transporter involved in vitamin B12 uptake, BtuC"/>
    <property type="match status" value="1"/>
</dbReference>
<dbReference type="AlphaFoldDB" id="A0A2A8CXH8"/>
<evidence type="ECO:0000256" key="9">
    <source>
        <dbReference type="SAM" id="MobiDB-lite"/>
    </source>
</evidence>
<dbReference type="EMBL" id="PDEQ01000004">
    <property type="protein sequence ID" value="PEN13412.1"/>
    <property type="molecule type" value="Genomic_DNA"/>
</dbReference>
<comment type="caution">
    <text evidence="11">The sequence shown here is derived from an EMBL/GenBank/DDBJ whole genome shotgun (WGS) entry which is preliminary data.</text>
</comment>
<feature type="transmembrane region" description="Helical" evidence="10">
    <location>
        <begin position="256"/>
        <end position="276"/>
    </location>
</feature>
<comment type="similarity">
    <text evidence="2 8">Belongs to the ABC-3 integral membrane protein family.</text>
</comment>
<dbReference type="Pfam" id="PF00950">
    <property type="entry name" value="ABC-3"/>
    <property type="match status" value="1"/>
</dbReference>
<dbReference type="Proteomes" id="UP000220102">
    <property type="component" value="Unassembled WGS sequence"/>
</dbReference>
<accession>A0A2A8CXH8</accession>
<dbReference type="GO" id="GO:0055085">
    <property type="term" value="P:transmembrane transport"/>
    <property type="evidence" value="ECO:0007669"/>
    <property type="project" value="InterPro"/>
</dbReference>
<dbReference type="SUPFAM" id="SSF81345">
    <property type="entry name" value="ABC transporter involved in vitamin B12 uptake, BtuC"/>
    <property type="match status" value="1"/>
</dbReference>
<gene>
    <name evidence="11" type="ORF">CRI94_08800</name>
</gene>
<evidence type="ECO:0000256" key="4">
    <source>
        <dbReference type="ARBA" id="ARBA00022475"/>
    </source>
</evidence>
<feature type="transmembrane region" description="Helical" evidence="10">
    <location>
        <begin position="231"/>
        <end position="250"/>
    </location>
</feature>